<evidence type="ECO:0000256" key="1">
    <source>
        <dbReference type="SAM" id="MobiDB-lite"/>
    </source>
</evidence>
<sequence length="141" mass="15420">MGRSRDASPAVACDTTPGGVRRPWRYPRGSELNHRTPRPWGMALVRGRSMEPTLRDGDRLLVRYAGPARAGDVAVVRFADGVVAVKRLDHHGADGWWVARDNPVEGRDSWSAGAVADVDVLARVVGRLWPRPGRLGGPPER</sequence>
<comment type="caution">
    <text evidence="3">The sequence shown here is derived from an EMBL/GenBank/DDBJ whole genome shotgun (WGS) entry which is preliminary data.</text>
</comment>
<organism evidence="3 4">
    <name type="scientific">Nocardioides aurantiacus</name>
    <dbReference type="NCBI Taxonomy" id="86796"/>
    <lineage>
        <taxon>Bacteria</taxon>
        <taxon>Bacillati</taxon>
        <taxon>Actinomycetota</taxon>
        <taxon>Actinomycetes</taxon>
        <taxon>Propionibacteriales</taxon>
        <taxon>Nocardioidaceae</taxon>
        <taxon>Nocardioides</taxon>
    </lineage>
</organism>
<proteinExistence type="predicted"/>
<gene>
    <name evidence="3" type="ORF">EDD33_0652</name>
</gene>
<dbReference type="InterPro" id="IPR039418">
    <property type="entry name" value="LexA-like"/>
</dbReference>
<dbReference type="CDD" id="cd06529">
    <property type="entry name" value="S24_LexA-like"/>
    <property type="match status" value="1"/>
</dbReference>
<evidence type="ECO:0000313" key="3">
    <source>
        <dbReference type="EMBL" id="ROR89822.1"/>
    </source>
</evidence>
<feature type="region of interest" description="Disordered" evidence="1">
    <location>
        <begin position="1"/>
        <end position="20"/>
    </location>
</feature>
<feature type="domain" description="Peptidase S24/S26A/S26B/S26C" evidence="2">
    <location>
        <begin position="35"/>
        <end position="106"/>
    </location>
</feature>
<dbReference type="Pfam" id="PF00717">
    <property type="entry name" value="Peptidase_S24"/>
    <property type="match status" value="1"/>
</dbReference>
<keyword evidence="4" id="KW-1185">Reference proteome</keyword>
<name>A0A3N2CQL6_9ACTN</name>
<dbReference type="InterPro" id="IPR036286">
    <property type="entry name" value="LexA/Signal_pep-like_sf"/>
</dbReference>
<reference evidence="3 4" key="1">
    <citation type="submission" date="2018-11" db="EMBL/GenBank/DDBJ databases">
        <title>Sequencing the genomes of 1000 actinobacteria strains.</title>
        <authorList>
            <person name="Klenk H.-P."/>
        </authorList>
    </citation>
    <scope>NUCLEOTIDE SEQUENCE [LARGE SCALE GENOMIC DNA]</scope>
    <source>
        <strain evidence="3 4">DSM 12652</strain>
    </source>
</reference>
<dbReference type="EMBL" id="RKHO01000001">
    <property type="protein sequence ID" value="ROR89822.1"/>
    <property type="molecule type" value="Genomic_DNA"/>
</dbReference>
<protein>
    <submittedName>
        <fullName evidence="3">Peptidase S24-like protein</fullName>
    </submittedName>
</protein>
<evidence type="ECO:0000259" key="2">
    <source>
        <dbReference type="Pfam" id="PF00717"/>
    </source>
</evidence>
<dbReference type="AlphaFoldDB" id="A0A3N2CQL6"/>
<dbReference type="Gene3D" id="2.10.109.10">
    <property type="entry name" value="Umud Fragment, subunit A"/>
    <property type="match status" value="1"/>
</dbReference>
<dbReference type="SUPFAM" id="SSF51306">
    <property type="entry name" value="LexA/Signal peptidase"/>
    <property type="match status" value="1"/>
</dbReference>
<dbReference type="Proteomes" id="UP000281738">
    <property type="component" value="Unassembled WGS sequence"/>
</dbReference>
<accession>A0A3N2CQL6</accession>
<evidence type="ECO:0000313" key="4">
    <source>
        <dbReference type="Proteomes" id="UP000281738"/>
    </source>
</evidence>
<dbReference type="InterPro" id="IPR015927">
    <property type="entry name" value="Peptidase_S24_S26A/B/C"/>
</dbReference>